<dbReference type="EMBL" id="CP157353">
    <property type="protein sequence ID" value="XBM05925.1"/>
    <property type="molecule type" value="Genomic_DNA"/>
</dbReference>
<comment type="similarity">
    <text evidence="2">In the C-terminal section; belongs to the class-I pyridoxal-phosphate-dependent aminotransferase family.</text>
</comment>
<dbReference type="InterPro" id="IPR015421">
    <property type="entry name" value="PyrdxlP-dep_Trfase_major"/>
</dbReference>
<keyword evidence="3 9" id="KW-0808">Transferase</keyword>
<dbReference type="InterPro" id="IPR000524">
    <property type="entry name" value="Tscrpt_reg_HTH_GntR"/>
</dbReference>
<dbReference type="SMART" id="SM00345">
    <property type="entry name" value="HTH_GNTR"/>
    <property type="match status" value="1"/>
</dbReference>
<dbReference type="Pfam" id="PF00392">
    <property type="entry name" value="GntR"/>
    <property type="match status" value="1"/>
</dbReference>
<dbReference type="InterPro" id="IPR004839">
    <property type="entry name" value="Aminotransferase_I/II_large"/>
</dbReference>
<dbReference type="GO" id="GO:0003700">
    <property type="term" value="F:DNA-binding transcription factor activity"/>
    <property type="evidence" value="ECO:0007669"/>
    <property type="project" value="InterPro"/>
</dbReference>
<dbReference type="Gene3D" id="3.40.640.10">
    <property type="entry name" value="Type I PLP-dependent aspartate aminotransferase-like (Major domain)"/>
    <property type="match status" value="1"/>
</dbReference>
<dbReference type="PROSITE" id="PS50949">
    <property type="entry name" value="HTH_GNTR"/>
    <property type="match status" value="1"/>
</dbReference>
<gene>
    <name evidence="9" type="ORF">ABG082_09200</name>
</gene>
<dbReference type="GO" id="GO:0030170">
    <property type="term" value="F:pyridoxal phosphate binding"/>
    <property type="evidence" value="ECO:0007669"/>
    <property type="project" value="InterPro"/>
</dbReference>
<name>A0AAU7FQJ9_9BACI</name>
<proteinExistence type="inferred from homology"/>
<evidence type="ECO:0000259" key="8">
    <source>
        <dbReference type="PROSITE" id="PS50949"/>
    </source>
</evidence>
<dbReference type="PANTHER" id="PTHR46577:SF1">
    <property type="entry name" value="HTH-TYPE TRANSCRIPTIONAL REGULATORY PROTEIN GABR"/>
    <property type="match status" value="1"/>
</dbReference>
<keyword evidence="7" id="KW-0804">Transcription</keyword>
<evidence type="ECO:0000256" key="4">
    <source>
        <dbReference type="ARBA" id="ARBA00022898"/>
    </source>
</evidence>
<evidence type="ECO:0000256" key="3">
    <source>
        <dbReference type="ARBA" id="ARBA00022576"/>
    </source>
</evidence>
<dbReference type="CDD" id="cd00609">
    <property type="entry name" value="AAT_like"/>
    <property type="match status" value="1"/>
</dbReference>
<dbReference type="InterPro" id="IPR051446">
    <property type="entry name" value="HTH_trans_reg/aminotransferase"/>
</dbReference>
<protein>
    <submittedName>
        <fullName evidence="9">PLP-dependent aminotransferase family protein</fullName>
    </submittedName>
</protein>
<dbReference type="RefSeq" id="WP_348936797.1">
    <property type="nucleotide sequence ID" value="NZ_CP157353.1"/>
</dbReference>
<comment type="cofactor">
    <cofactor evidence="1">
        <name>pyridoxal 5'-phosphate</name>
        <dbReference type="ChEBI" id="CHEBI:597326"/>
    </cofactor>
</comment>
<dbReference type="Gene3D" id="1.10.10.10">
    <property type="entry name" value="Winged helix-like DNA-binding domain superfamily/Winged helix DNA-binding domain"/>
    <property type="match status" value="1"/>
</dbReference>
<dbReference type="SUPFAM" id="SSF46785">
    <property type="entry name" value="Winged helix' DNA-binding domain"/>
    <property type="match status" value="1"/>
</dbReference>
<dbReference type="PRINTS" id="PR00035">
    <property type="entry name" value="HTHGNTR"/>
</dbReference>
<accession>A0AAU7FQJ9</accession>
<evidence type="ECO:0000256" key="1">
    <source>
        <dbReference type="ARBA" id="ARBA00001933"/>
    </source>
</evidence>
<keyword evidence="4" id="KW-0663">Pyridoxal phosphate</keyword>
<evidence type="ECO:0000256" key="5">
    <source>
        <dbReference type="ARBA" id="ARBA00023015"/>
    </source>
</evidence>
<evidence type="ECO:0000256" key="2">
    <source>
        <dbReference type="ARBA" id="ARBA00005384"/>
    </source>
</evidence>
<dbReference type="GO" id="GO:0008483">
    <property type="term" value="F:transaminase activity"/>
    <property type="evidence" value="ECO:0007669"/>
    <property type="project" value="UniProtKB-KW"/>
</dbReference>
<evidence type="ECO:0000313" key="9">
    <source>
        <dbReference type="EMBL" id="XBM05925.1"/>
    </source>
</evidence>
<dbReference type="InterPro" id="IPR015424">
    <property type="entry name" value="PyrdxlP-dep_Trfase"/>
</dbReference>
<reference evidence="9" key="1">
    <citation type="submission" date="2024-05" db="EMBL/GenBank/DDBJ databases">
        <authorList>
            <person name="Liu Z."/>
        </authorList>
    </citation>
    <scope>NUCLEOTIDE SEQUENCE</scope>
    <source>
        <strain evidence="9">BS1807G30</strain>
    </source>
</reference>
<organism evidence="9">
    <name type="scientific">Bacillus sp. BS1807G30</name>
    <dbReference type="NCBI Taxonomy" id="3153756"/>
    <lineage>
        <taxon>Bacteria</taxon>
        <taxon>Bacillati</taxon>
        <taxon>Bacillota</taxon>
        <taxon>Bacilli</taxon>
        <taxon>Bacillales</taxon>
        <taxon>Bacillaceae</taxon>
        <taxon>Bacillus</taxon>
    </lineage>
</organism>
<keyword evidence="3 9" id="KW-0032">Aminotransferase</keyword>
<dbReference type="SUPFAM" id="SSF53383">
    <property type="entry name" value="PLP-dependent transferases"/>
    <property type="match status" value="1"/>
</dbReference>
<dbReference type="GO" id="GO:0003677">
    <property type="term" value="F:DNA binding"/>
    <property type="evidence" value="ECO:0007669"/>
    <property type="project" value="UniProtKB-KW"/>
</dbReference>
<sequence length="458" mass="52949">MKHYIFPFSANQPKYKQIYEQFKKLIEEGKLKTGENLPSIRSLANDLGVSRHTTLQAYDQLLAEGYIQANERKSYSVNKFEPIFLQTSISEVPRNEPIQLIDFIDFKASTVDEEQFPLKVWRQISNKVLQQSISFQYGDPFGEPGFKQELADYLFQARGMIINPKNIIVGSNTQQLLLYLGFLLKESFSSMIVENPGYSGVREVFHLHGFEMESIPALKQGVLLNPLVHKKGKLLYITPSHQYPTGTALSIQQRIELIQWVRSNNGFLLEDDYDGEFRYGQKPFPALASLDAAHVIYFGTFSKAFLPAIRLAYMVLPDSLINIYMSKFEHFEHNASLLHQLTMTEFMKSGEWTKHIKRMRNTYKRKMNLLVQQVQHLFGKQIEIIGDNAGLYIMLRIHTPYTEKELIEKALQQHVKVYPTSHLFIENPPVQPHILLGFANLTLEQIERGICLLKEAWK</sequence>
<evidence type="ECO:0000256" key="6">
    <source>
        <dbReference type="ARBA" id="ARBA00023125"/>
    </source>
</evidence>
<feature type="domain" description="HTH gntR-type" evidence="8">
    <location>
        <begin position="12"/>
        <end position="80"/>
    </location>
</feature>
<dbReference type="InterPro" id="IPR036390">
    <property type="entry name" value="WH_DNA-bd_sf"/>
</dbReference>
<dbReference type="CDD" id="cd07377">
    <property type="entry name" value="WHTH_GntR"/>
    <property type="match status" value="1"/>
</dbReference>
<dbReference type="PANTHER" id="PTHR46577">
    <property type="entry name" value="HTH-TYPE TRANSCRIPTIONAL REGULATORY PROTEIN GABR"/>
    <property type="match status" value="1"/>
</dbReference>
<keyword evidence="5" id="KW-0805">Transcription regulation</keyword>
<dbReference type="InterPro" id="IPR036388">
    <property type="entry name" value="WH-like_DNA-bd_sf"/>
</dbReference>
<dbReference type="Pfam" id="PF00155">
    <property type="entry name" value="Aminotran_1_2"/>
    <property type="match status" value="1"/>
</dbReference>
<dbReference type="AlphaFoldDB" id="A0AAU7FQJ9"/>
<keyword evidence="6" id="KW-0238">DNA-binding</keyword>
<evidence type="ECO:0000256" key="7">
    <source>
        <dbReference type="ARBA" id="ARBA00023163"/>
    </source>
</evidence>